<protein>
    <submittedName>
        <fullName evidence="1">2256_t:CDS:1</fullName>
    </submittedName>
</protein>
<accession>A0ACA9M519</accession>
<dbReference type="Proteomes" id="UP000789702">
    <property type="component" value="Unassembled WGS sequence"/>
</dbReference>
<proteinExistence type="predicted"/>
<gene>
    <name evidence="1" type="ORF">DHETER_LOCUS6016</name>
</gene>
<evidence type="ECO:0000313" key="1">
    <source>
        <dbReference type="EMBL" id="CAG8569978.1"/>
    </source>
</evidence>
<sequence length="109" mass="13091">MDNKEERLDISLEFSTAKEVLPLLHAVRTRDQDATWKIYQELQQTRKLHLLSPQQHSIILKSFDINGKYLFTKIETIIFKKEAFLYFRSNERSWSRSECNRLFACDECF</sequence>
<comment type="caution">
    <text evidence="1">The sequence shown here is derived from an EMBL/GenBank/DDBJ whole genome shotgun (WGS) entry which is preliminary data.</text>
</comment>
<name>A0ACA9M519_9GLOM</name>
<keyword evidence="2" id="KW-1185">Reference proteome</keyword>
<evidence type="ECO:0000313" key="2">
    <source>
        <dbReference type="Proteomes" id="UP000789702"/>
    </source>
</evidence>
<dbReference type="EMBL" id="CAJVPU010007205">
    <property type="protein sequence ID" value="CAG8569978.1"/>
    <property type="molecule type" value="Genomic_DNA"/>
</dbReference>
<organism evidence="1 2">
    <name type="scientific">Dentiscutata heterogama</name>
    <dbReference type="NCBI Taxonomy" id="1316150"/>
    <lineage>
        <taxon>Eukaryota</taxon>
        <taxon>Fungi</taxon>
        <taxon>Fungi incertae sedis</taxon>
        <taxon>Mucoromycota</taxon>
        <taxon>Glomeromycotina</taxon>
        <taxon>Glomeromycetes</taxon>
        <taxon>Diversisporales</taxon>
        <taxon>Gigasporaceae</taxon>
        <taxon>Dentiscutata</taxon>
    </lineage>
</organism>
<reference evidence="1" key="1">
    <citation type="submission" date="2021-06" db="EMBL/GenBank/DDBJ databases">
        <authorList>
            <person name="Kallberg Y."/>
            <person name="Tangrot J."/>
            <person name="Rosling A."/>
        </authorList>
    </citation>
    <scope>NUCLEOTIDE SEQUENCE</scope>
    <source>
        <strain evidence="1">IL203A</strain>
    </source>
</reference>